<keyword evidence="3" id="KW-1133">Transmembrane helix</keyword>
<keyword evidence="3" id="KW-0812">Transmembrane</keyword>
<feature type="transmembrane region" description="Helical" evidence="3">
    <location>
        <begin position="222"/>
        <end position="244"/>
    </location>
</feature>
<dbReference type="PANTHER" id="PTHR34502">
    <property type="entry name" value="DUF6594 DOMAIN-CONTAINING PROTEIN-RELATED"/>
    <property type="match status" value="1"/>
</dbReference>
<feature type="region of interest" description="Disordered" evidence="2">
    <location>
        <begin position="1"/>
        <end position="28"/>
    </location>
</feature>
<evidence type="ECO:0000259" key="4">
    <source>
        <dbReference type="Pfam" id="PF20237"/>
    </source>
</evidence>
<evidence type="ECO:0000313" key="6">
    <source>
        <dbReference type="Proteomes" id="UP000696280"/>
    </source>
</evidence>
<evidence type="ECO:0000256" key="2">
    <source>
        <dbReference type="SAM" id="MobiDB-lite"/>
    </source>
</evidence>
<dbReference type="OrthoDB" id="3533814at2759"/>
<accession>A0A9N9L4I5</accession>
<proteinExistence type="predicted"/>
<gene>
    <name evidence="5" type="ORF">HYFRA_00010451</name>
</gene>
<protein>
    <recommendedName>
        <fullName evidence="4">DUF6594 domain-containing protein</fullName>
    </recommendedName>
</protein>
<organism evidence="5 6">
    <name type="scientific">Hymenoscyphus fraxineus</name>
    <dbReference type="NCBI Taxonomy" id="746836"/>
    <lineage>
        <taxon>Eukaryota</taxon>
        <taxon>Fungi</taxon>
        <taxon>Dikarya</taxon>
        <taxon>Ascomycota</taxon>
        <taxon>Pezizomycotina</taxon>
        <taxon>Leotiomycetes</taxon>
        <taxon>Helotiales</taxon>
        <taxon>Helotiaceae</taxon>
        <taxon>Hymenoscyphus</taxon>
    </lineage>
</organism>
<sequence length="308" mass="34498">MSNPDIELGHTPAREPQRSPPARKGFSAVASKIASDVDKTTTLYRRFDNISARNLLYYQAEIAELEELQNSYDELDRLEKDKISNECQRDWSQFAERAKEGRKREREHMELAIRIRDKIERYHQALVNHQVLLNSPPPSKSTVTAMRNWFFNTGNGSGAQIPQTWGASESIYDDAHDIVALKVPPDQDRLTSFIQNNFGLFFKTSKLENGQAYVSQHNLSRFISFLSTLLAAILLLGAIVSLYTVKDEKALLFMVCGWTVLFASCVGFLMSAKRDAVFAATAAYAAVLVVFVSGDLGRTAVGTYSCNP</sequence>
<comment type="caution">
    <text evidence="5">The sequence shown here is derived from an EMBL/GenBank/DDBJ whole genome shotgun (WGS) entry which is preliminary data.</text>
</comment>
<feature type="coiled-coil region" evidence="1">
    <location>
        <begin position="58"/>
        <end position="85"/>
    </location>
</feature>
<feature type="transmembrane region" description="Helical" evidence="3">
    <location>
        <begin position="250"/>
        <end position="269"/>
    </location>
</feature>
<dbReference type="Pfam" id="PF20237">
    <property type="entry name" value="DUF6594"/>
    <property type="match status" value="1"/>
</dbReference>
<name>A0A9N9L4I5_9HELO</name>
<keyword evidence="6" id="KW-1185">Reference proteome</keyword>
<dbReference type="PANTHER" id="PTHR34502:SF4">
    <property type="entry name" value="DUF6594 DOMAIN-CONTAINING PROTEIN"/>
    <property type="match status" value="1"/>
</dbReference>
<keyword evidence="3" id="KW-0472">Membrane</keyword>
<dbReference type="Proteomes" id="UP000696280">
    <property type="component" value="Unassembled WGS sequence"/>
</dbReference>
<reference evidence="5" key="1">
    <citation type="submission" date="2021-07" db="EMBL/GenBank/DDBJ databases">
        <authorList>
            <person name="Durling M."/>
        </authorList>
    </citation>
    <scope>NUCLEOTIDE SEQUENCE</scope>
</reference>
<feature type="transmembrane region" description="Helical" evidence="3">
    <location>
        <begin position="276"/>
        <end position="294"/>
    </location>
</feature>
<dbReference type="AlphaFoldDB" id="A0A9N9L4I5"/>
<evidence type="ECO:0000256" key="3">
    <source>
        <dbReference type="SAM" id="Phobius"/>
    </source>
</evidence>
<evidence type="ECO:0000313" key="5">
    <source>
        <dbReference type="EMBL" id="CAG8957585.1"/>
    </source>
</evidence>
<dbReference type="InterPro" id="IPR046529">
    <property type="entry name" value="DUF6594"/>
</dbReference>
<keyword evidence="1" id="KW-0175">Coiled coil</keyword>
<dbReference type="EMBL" id="CAJVRL010000080">
    <property type="protein sequence ID" value="CAG8957585.1"/>
    <property type="molecule type" value="Genomic_DNA"/>
</dbReference>
<feature type="domain" description="DUF6594" evidence="4">
    <location>
        <begin position="28"/>
        <end position="289"/>
    </location>
</feature>
<evidence type="ECO:0000256" key="1">
    <source>
        <dbReference type="SAM" id="Coils"/>
    </source>
</evidence>